<dbReference type="SUPFAM" id="SSF143081">
    <property type="entry name" value="BB1717-like"/>
    <property type="match status" value="1"/>
</dbReference>
<evidence type="ECO:0000313" key="1">
    <source>
        <dbReference type="EMBL" id="BAN10093.1"/>
    </source>
</evidence>
<reference evidence="1" key="2">
    <citation type="journal article" date="2013" name="Microbes Environ.">
        <title>Commonalities and Differences among Symbiosis Islands of Three Mesorhizobium loti Strains.</title>
        <authorList>
            <person name="Kasai-Maita H."/>
            <person name="Hirakawa H."/>
            <person name="Nakamura Y."/>
            <person name="Kaneko T."/>
            <person name="Miki K."/>
            <person name="Maruya J."/>
            <person name="Okazaki S."/>
            <person name="Tabata S."/>
            <person name="Saeki K."/>
            <person name="Sato S."/>
        </authorList>
    </citation>
    <scope>NUCLEOTIDE SEQUENCE</scope>
    <source>
        <strain evidence="1">NZP2037</strain>
    </source>
</reference>
<sequence>MAMCNLYNITTSQEAIRQWTRTLRDILGNLEPSIDIYPNQPGPVVRHEQNRNEFLAKSIRP</sequence>
<accession>M5AMI5</accession>
<name>M5AMI5_RHILI</name>
<dbReference type="AlphaFoldDB" id="M5AMI5"/>
<reference evidence="1" key="1">
    <citation type="submission" date="2012-10" db="EMBL/GenBank/DDBJ databases">
        <authorList>
            <person name="Maita H."/>
            <person name="Sato S."/>
        </authorList>
    </citation>
    <scope>NUCLEOTIDE SEQUENCE</scope>
    <source>
        <strain evidence="1">NZP2037</strain>
    </source>
</reference>
<proteinExistence type="predicted"/>
<dbReference type="Gene3D" id="3.90.1680.20">
    <property type="match status" value="1"/>
</dbReference>
<dbReference type="InterPro" id="IPR036590">
    <property type="entry name" value="SRAP-like"/>
</dbReference>
<protein>
    <submittedName>
        <fullName evidence="1">Uncharacterized protein</fullName>
    </submittedName>
</protein>
<organism evidence="1">
    <name type="scientific">Rhizobium loti</name>
    <name type="common">Mesorhizobium loti</name>
    <dbReference type="NCBI Taxonomy" id="381"/>
    <lineage>
        <taxon>Bacteria</taxon>
        <taxon>Pseudomonadati</taxon>
        <taxon>Pseudomonadota</taxon>
        <taxon>Alphaproteobacteria</taxon>
        <taxon>Hyphomicrobiales</taxon>
        <taxon>Phyllobacteriaceae</taxon>
        <taxon>Mesorhizobium</taxon>
    </lineage>
</organism>
<dbReference type="EMBL" id="AP012557">
    <property type="protein sequence ID" value="BAN10093.1"/>
    <property type="molecule type" value="Genomic_DNA"/>
</dbReference>